<organism evidence="1 2">
    <name type="scientific">Methylobacterium goesingense</name>
    <dbReference type="NCBI Taxonomy" id="243690"/>
    <lineage>
        <taxon>Bacteria</taxon>
        <taxon>Pseudomonadati</taxon>
        <taxon>Pseudomonadota</taxon>
        <taxon>Alphaproteobacteria</taxon>
        <taxon>Hyphomicrobiales</taxon>
        <taxon>Methylobacteriaceae</taxon>
        <taxon>Methylobacterium</taxon>
    </lineage>
</organism>
<sequence>MADSPKDLDRTTHDQVTNLLGANHARSLLLILRGLVASLAGYADGSLVGPDGLASIHRLKSEAGLMGFARLSAACGAFDDVDAGHGPAESAIPELRSAIASVLLITDELTGPDDGGQATR</sequence>
<dbReference type="SUPFAM" id="SSF47226">
    <property type="entry name" value="Histidine-containing phosphotransfer domain, HPT domain"/>
    <property type="match status" value="1"/>
</dbReference>
<evidence type="ECO:0000313" key="1">
    <source>
        <dbReference type="EMBL" id="MET3695254.1"/>
    </source>
</evidence>
<protein>
    <recommendedName>
        <fullName evidence="3">HPt domain-containing protein</fullName>
    </recommendedName>
</protein>
<reference evidence="1 2" key="1">
    <citation type="submission" date="2024-06" db="EMBL/GenBank/DDBJ databases">
        <title>Genomic Encyclopedia of Type Strains, Phase IV (KMG-IV): sequencing the most valuable type-strain genomes for metagenomic binning, comparative biology and taxonomic classification.</title>
        <authorList>
            <person name="Goeker M."/>
        </authorList>
    </citation>
    <scope>NUCLEOTIDE SEQUENCE [LARGE SCALE GENOMIC DNA]</scope>
    <source>
        <strain evidence="1 2">DSM 21331</strain>
    </source>
</reference>
<keyword evidence="2" id="KW-1185">Reference proteome</keyword>
<comment type="caution">
    <text evidence="1">The sequence shown here is derived from an EMBL/GenBank/DDBJ whole genome shotgun (WGS) entry which is preliminary data.</text>
</comment>
<gene>
    <name evidence="1" type="ORF">ABID43_004822</name>
</gene>
<accession>A0ABV2LBN5</accession>
<name>A0ABV2LBN5_9HYPH</name>
<evidence type="ECO:0000313" key="2">
    <source>
        <dbReference type="Proteomes" id="UP001549145"/>
    </source>
</evidence>
<evidence type="ECO:0008006" key="3">
    <source>
        <dbReference type="Google" id="ProtNLM"/>
    </source>
</evidence>
<dbReference type="InterPro" id="IPR036641">
    <property type="entry name" value="HPT_dom_sf"/>
</dbReference>
<proteinExistence type="predicted"/>
<dbReference type="Proteomes" id="UP001549145">
    <property type="component" value="Unassembled WGS sequence"/>
</dbReference>
<dbReference type="RefSeq" id="WP_238280944.1">
    <property type="nucleotide sequence ID" value="NZ_BPQL01000107.1"/>
</dbReference>
<dbReference type="EMBL" id="JBEPMM010000025">
    <property type="protein sequence ID" value="MET3695254.1"/>
    <property type="molecule type" value="Genomic_DNA"/>
</dbReference>